<reference evidence="2" key="1">
    <citation type="journal article" date="2012" name="PLoS Genet.">
        <title>The genomes of the fungal plant pathogens Cladosporium fulvum and Dothistroma septosporum reveal adaptation to different hosts and lifestyles but also signatures of common ancestry.</title>
        <authorList>
            <person name="de Wit P.J.G.M."/>
            <person name="van der Burgt A."/>
            <person name="Oekmen B."/>
            <person name="Stergiopoulos I."/>
            <person name="Abd-Elsalam K.A."/>
            <person name="Aerts A.L."/>
            <person name="Bahkali A.H."/>
            <person name="Beenen H.G."/>
            <person name="Chettri P."/>
            <person name="Cox M.P."/>
            <person name="Datema E."/>
            <person name="de Vries R.P."/>
            <person name="Dhillon B."/>
            <person name="Ganley A.R."/>
            <person name="Griffiths S.A."/>
            <person name="Guo Y."/>
            <person name="Hamelin R.C."/>
            <person name="Henrissat B."/>
            <person name="Kabir M.S."/>
            <person name="Jashni M.K."/>
            <person name="Kema G."/>
            <person name="Klaubauf S."/>
            <person name="Lapidus A."/>
            <person name="Levasseur A."/>
            <person name="Lindquist E."/>
            <person name="Mehrabi R."/>
            <person name="Ohm R.A."/>
            <person name="Owen T.J."/>
            <person name="Salamov A."/>
            <person name="Schwelm A."/>
            <person name="Schijlen E."/>
            <person name="Sun H."/>
            <person name="van den Burg H.A."/>
            <person name="van Ham R.C.H.J."/>
            <person name="Zhang S."/>
            <person name="Goodwin S.B."/>
            <person name="Grigoriev I.V."/>
            <person name="Collemare J."/>
            <person name="Bradshaw R.E."/>
        </authorList>
    </citation>
    <scope>NUCLEOTIDE SEQUENCE [LARGE SCALE GENOMIC DNA]</scope>
    <source>
        <strain evidence="2">NZE10 / CBS 128990</strain>
    </source>
</reference>
<dbReference type="Proteomes" id="UP000016933">
    <property type="component" value="Unassembled WGS sequence"/>
</dbReference>
<name>N1PI87_DOTSN</name>
<evidence type="ECO:0000313" key="1">
    <source>
        <dbReference type="EMBL" id="EME42102.1"/>
    </source>
</evidence>
<evidence type="ECO:0000313" key="2">
    <source>
        <dbReference type="Proteomes" id="UP000016933"/>
    </source>
</evidence>
<dbReference type="AlphaFoldDB" id="N1PI87"/>
<protein>
    <submittedName>
        <fullName evidence="1">Uncharacterized protein</fullName>
    </submittedName>
</protein>
<reference evidence="1 2" key="2">
    <citation type="journal article" date="2012" name="PLoS Pathog.">
        <title>Diverse lifestyles and strategies of plant pathogenesis encoded in the genomes of eighteen Dothideomycetes fungi.</title>
        <authorList>
            <person name="Ohm R.A."/>
            <person name="Feau N."/>
            <person name="Henrissat B."/>
            <person name="Schoch C.L."/>
            <person name="Horwitz B.A."/>
            <person name="Barry K.W."/>
            <person name="Condon B.J."/>
            <person name="Copeland A.C."/>
            <person name="Dhillon B."/>
            <person name="Glaser F."/>
            <person name="Hesse C.N."/>
            <person name="Kosti I."/>
            <person name="LaButti K."/>
            <person name="Lindquist E.A."/>
            <person name="Lucas S."/>
            <person name="Salamov A.A."/>
            <person name="Bradshaw R.E."/>
            <person name="Ciuffetti L."/>
            <person name="Hamelin R.C."/>
            <person name="Kema G.H.J."/>
            <person name="Lawrence C."/>
            <person name="Scott J.A."/>
            <person name="Spatafora J.W."/>
            <person name="Turgeon B.G."/>
            <person name="de Wit P.J.G.M."/>
            <person name="Zhong S."/>
            <person name="Goodwin S.B."/>
            <person name="Grigoriev I.V."/>
        </authorList>
    </citation>
    <scope>NUCLEOTIDE SEQUENCE [LARGE SCALE GENOMIC DNA]</scope>
    <source>
        <strain evidence="2">NZE10 / CBS 128990</strain>
    </source>
</reference>
<dbReference type="HOGENOM" id="CLU_1427950_0_0_1"/>
<dbReference type="EMBL" id="KB446541">
    <property type="protein sequence ID" value="EME42102.1"/>
    <property type="molecule type" value="Genomic_DNA"/>
</dbReference>
<dbReference type="OrthoDB" id="3647333at2759"/>
<sequence length="190" mass="21372">MFCWHPLPNIGIFSSAPSMGKIFGMLPDRALKSRRINIGLEAIVPTTTANFSYAPSCFLDAKGTKTEELQIKVNRMHCAGDQTSEFMWYHIMKMPKELSVFVAGELGSSDKRVDEHVYRYLLKNGKPHPARPSTAAFSAITESRRVIAAVRPIIEATYQEQVLIRTDRSGKDSDSHLCSKLGNVLRWIEK</sequence>
<gene>
    <name evidence="1" type="ORF">DOTSEDRAFT_25747</name>
</gene>
<accession>N1PI87</accession>
<organism evidence="1 2">
    <name type="scientific">Dothistroma septosporum (strain NZE10 / CBS 128990)</name>
    <name type="common">Red band needle blight fungus</name>
    <name type="synonym">Mycosphaerella pini</name>
    <dbReference type="NCBI Taxonomy" id="675120"/>
    <lineage>
        <taxon>Eukaryota</taxon>
        <taxon>Fungi</taxon>
        <taxon>Dikarya</taxon>
        <taxon>Ascomycota</taxon>
        <taxon>Pezizomycotina</taxon>
        <taxon>Dothideomycetes</taxon>
        <taxon>Dothideomycetidae</taxon>
        <taxon>Mycosphaerellales</taxon>
        <taxon>Mycosphaerellaceae</taxon>
        <taxon>Dothistroma</taxon>
    </lineage>
</organism>
<proteinExistence type="predicted"/>
<keyword evidence="2" id="KW-1185">Reference proteome</keyword>
<dbReference type="OMA" id="FNMITES"/>